<keyword evidence="8" id="KW-1185">Reference proteome</keyword>
<evidence type="ECO:0000256" key="6">
    <source>
        <dbReference type="SAM" id="MobiDB-lite"/>
    </source>
</evidence>
<dbReference type="AlphaFoldDB" id="A0A834L4X2"/>
<proteinExistence type="predicted"/>
<comment type="caution">
    <text evidence="7">The sequence shown here is derived from an EMBL/GenBank/DDBJ whole genome shotgun (WGS) entry which is preliminary data.</text>
</comment>
<dbReference type="PANTHER" id="PTHR31042">
    <property type="entry name" value="CORE-2/I-BRANCHING BETA-1,6-N-ACETYLGLUCOSAMINYLTRANSFERASE FAMILY PROTEIN-RELATED"/>
    <property type="match status" value="1"/>
</dbReference>
<keyword evidence="4" id="KW-0472">Membrane</keyword>
<keyword evidence="5" id="KW-0325">Glycoprotein</keyword>
<comment type="subcellular location">
    <subcellularLocation>
        <location evidence="1">Membrane</location>
        <topology evidence="1">Single-pass type II membrane protein</topology>
    </subcellularLocation>
</comment>
<gene>
    <name evidence="7" type="ORF">RHSIM_Rhsim13G0197300</name>
</gene>
<reference evidence="7" key="1">
    <citation type="submission" date="2019-11" db="EMBL/GenBank/DDBJ databases">
        <authorList>
            <person name="Liu Y."/>
            <person name="Hou J."/>
            <person name="Li T.-Q."/>
            <person name="Guan C.-H."/>
            <person name="Wu X."/>
            <person name="Wu H.-Z."/>
            <person name="Ling F."/>
            <person name="Zhang R."/>
            <person name="Shi X.-G."/>
            <person name="Ren J.-P."/>
            <person name="Chen E.-F."/>
            <person name="Sun J.-M."/>
        </authorList>
    </citation>
    <scope>NUCLEOTIDE SEQUENCE</scope>
    <source>
        <strain evidence="7">Adult_tree_wgs_1</strain>
        <tissue evidence="7">Leaves</tissue>
    </source>
</reference>
<protein>
    <recommendedName>
        <fullName evidence="9">Core-2/I-branching beta-1,6-N-acetylglucosaminyltransferase family protein</fullName>
    </recommendedName>
</protein>
<evidence type="ECO:0000256" key="5">
    <source>
        <dbReference type="ARBA" id="ARBA00023180"/>
    </source>
</evidence>
<feature type="region of interest" description="Disordered" evidence="6">
    <location>
        <begin position="54"/>
        <end position="75"/>
    </location>
</feature>
<dbReference type="InterPro" id="IPR044174">
    <property type="entry name" value="BC10-like"/>
</dbReference>
<dbReference type="OrthoDB" id="191334at2759"/>
<dbReference type="Pfam" id="PF02485">
    <property type="entry name" value="Branch"/>
    <property type="match status" value="1"/>
</dbReference>
<evidence type="ECO:0000256" key="2">
    <source>
        <dbReference type="ARBA" id="ARBA00022676"/>
    </source>
</evidence>
<dbReference type="EMBL" id="WJXA01000013">
    <property type="protein sequence ID" value="KAF7120938.1"/>
    <property type="molecule type" value="Genomic_DNA"/>
</dbReference>
<dbReference type="InterPro" id="IPR003406">
    <property type="entry name" value="Glyco_trans_14"/>
</dbReference>
<dbReference type="GO" id="GO:0016757">
    <property type="term" value="F:glycosyltransferase activity"/>
    <property type="evidence" value="ECO:0007669"/>
    <property type="project" value="UniProtKB-KW"/>
</dbReference>
<evidence type="ECO:0000256" key="4">
    <source>
        <dbReference type="ARBA" id="ARBA00023136"/>
    </source>
</evidence>
<evidence type="ECO:0000313" key="7">
    <source>
        <dbReference type="EMBL" id="KAF7120938.1"/>
    </source>
</evidence>
<dbReference type="PANTHER" id="PTHR31042:SF140">
    <property type="entry name" value="CORE-2_I-BRANCHING BETA-1,6-N-ACETYLGLUCOSAMINYLTRANSFERASE FAMILY PROTEIN"/>
    <property type="match status" value="1"/>
</dbReference>
<dbReference type="GO" id="GO:0016020">
    <property type="term" value="C:membrane"/>
    <property type="evidence" value="ECO:0007669"/>
    <property type="project" value="UniProtKB-SubCell"/>
</dbReference>
<keyword evidence="3" id="KW-0808">Transferase</keyword>
<evidence type="ECO:0000256" key="3">
    <source>
        <dbReference type="ARBA" id="ARBA00022679"/>
    </source>
</evidence>
<sequence>MLFSLSSSPLAPTLLLLLLSVPLLFLVAPRLLPPRPSPISLPDELDDLSLFRRAAPDSPSSSSSPPLPSAKSRLGSTNPSPKIAFLFLTNSPLAFSPLWQIFFSNASSPLLYNIYVHADPAVPVPIHPPFTANHFIPSKRTERSSPTLISAARRLLANALLDDRHNAFFALISQHCIPLHSFAYLRKTLFHRSIDHLDYRSFIEIESNVTFMSNRYNARGEGVMLPEVPFNRFKMGSQFFVLTRRHAVAVVRDRRLWRKFRLPCIRDRDSCYPEEHYFPTLLSMEDPGGCTGYTLTRVNWTGMVGGHPHTYGAGEVSPELIYKLRESKFSQHYLFARKFAPDCLDPLLNISDSVIFRD</sequence>
<dbReference type="Proteomes" id="UP000626092">
    <property type="component" value="Unassembled WGS sequence"/>
</dbReference>
<name>A0A834L4X2_RHOSS</name>
<evidence type="ECO:0000313" key="8">
    <source>
        <dbReference type="Proteomes" id="UP000626092"/>
    </source>
</evidence>
<evidence type="ECO:0008006" key="9">
    <source>
        <dbReference type="Google" id="ProtNLM"/>
    </source>
</evidence>
<evidence type="ECO:0000256" key="1">
    <source>
        <dbReference type="ARBA" id="ARBA00004606"/>
    </source>
</evidence>
<accession>A0A834L4X2</accession>
<organism evidence="7 8">
    <name type="scientific">Rhododendron simsii</name>
    <name type="common">Sims's rhododendron</name>
    <dbReference type="NCBI Taxonomy" id="118357"/>
    <lineage>
        <taxon>Eukaryota</taxon>
        <taxon>Viridiplantae</taxon>
        <taxon>Streptophyta</taxon>
        <taxon>Embryophyta</taxon>
        <taxon>Tracheophyta</taxon>
        <taxon>Spermatophyta</taxon>
        <taxon>Magnoliopsida</taxon>
        <taxon>eudicotyledons</taxon>
        <taxon>Gunneridae</taxon>
        <taxon>Pentapetalae</taxon>
        <taxon>asterids</taxon>
        <taxon>Ericales</taxon>
        <taxon>Ericaceae</taxon>
        <taxon>Ericoideae</taxon>
        <taxon>Rhodoreae</taxon>
        <taxon>Rhododendron</taxon>
    </lineage>
</organism>
<feature type="compositionally biased region" description="Low complexity" evidence="6">
    <location>
        <begin position="56"/>
        <end position="72"/>
    </location>
</feature>
<keyword evidence="2" id="KW-0328">Glycosyltransferase</keyword>